<keyword evidence="3" id="KW-1185">Reference proteome</keyword>
<feature type="compositionally biased region" description="Low complexity" evidence="1">
    <location>
        <begin position="17"/>
        <end position="29"/>
    </location>
</feature>
<organism evidence="2 3">
    <name type="scientific">Cirrhinus mrigala</name>
    <name type="common">Mrigala</name>
    <dbReference type="NCBI Taxonomy" id="683832"/>
    <lineage>
        <taxon>Eukaryota</taxon>
        <taxon>Metazoa</taxon>
        <taxon>Chordata</taxon>
        <taxon>Craniata</taxon>
        <taxon>Vertebrata</taxon>
        <taxon>Euteleostomi</taxon>
        <taxon>Actinopterygii</taxon>
        <taxon>Neopterygii</taxon>
        <taxon>Teleostei</taxon>
        <taxon>Ostariophysi</taxon>
        <taxon>Cypriniformes</taxon>
        <taxon>Cyprinidae</taxon>
        <taxon>Labeoninae</taxon>
        <taxon>Labeonini</taxon>
        <taxon>Cirrhinus</taxon>
    </lineage>
</organism>
<evidence type="ECO:0000313" key="3">
    <source>
        <dbReference type="Proteomes" id="UP001529510"/>
    </source>
</evidence>
<evidence type="ECO:0000313" key="2">
    <source>
        <dbReference type="EMBL" id="KAL0152251.1"/>
    </source>
</evidence>
<feature type="compositionally biased region" description="Polar residues" evidence="1">
    <location>
        <begin position="36"/>
        <end position="45"/>
    </location>
</feature>
<protein>
    <submittedName>
        <fullName evidence="2">Uncharacterized protein</fullName>
    </submittedName>
</protein>
<name>A0ABD0MUL1_CIRMR</name>
<comment type="caution">
    <text evidence="2">The sequence shown here is derived from an EMBL/GenBank/DDBJ whole genome shotgun (WGS) entry which is preliminary data.</text>
</comment>
<proteinExistence type="predicted"/>
<dbReference type="EMBL" id="JAMKFB020000189">
    <property type="protein sequence ID" value="KAL0152251.1"/>
    <property type="molecule type" value="Genomic_DNA"/>
</dbReference>
<dbReference type="AlphaFoldDB" id="A0ABD0MUL1"/>
<dbReference type="Proteomes" id="UP001529510">
    <property type="component" value="Unassembled WGS sequence"/>
</dbReference>
<gene>
    <name evidence="2" type="ORF">M9458_051974</name>
</gene>
<evidence type="ECO:0000256" key="1">
    <source>
        <dbReference type="SAM" id="MobiDB-lite"/>
    </source>
</evidence>
<accession>A0ABD0MUL1</accession>
<feature type="region of interest" description="Disordered" evidence="1">
    <location>
        <begin position="1"/>
        <end position="72"/>
    </location>
</feature>
<reference evidence="2 3" key="1">
    <citation type="submission" date="2024-05" db="EMBL/GenBank/DDBJ databases">
        <title>Genome sequencing and assembly of Indian major carp, Cirrhinus mrigala (Hamilton, 1822).</title>
        <authorList>
            <person name="Mohindra V."/>
            <person name="Chowdhury L.M."/>
            <person name="Lal K."/>
            <person name="Jena J.K."/>
        </authorList>
    </citation>
    <scope>NUCLEOTIDE SEQUENCE [LARGE SCALE GENOMIC DNA]</scope>
    <source>
        <strain evidence="2">CM1030</strain>
        <tissue evidence="2">Blood</tissue>
    </source>
</reference>
<sequence>MSHPDEHQLFTSDEELSPSSGSPSSAKPTPAGPMPGSSSGQTSKNRCGPPLRSSPNSQRHRPRLGGHEPRTQSKAQLYELYLNSQSGLAPSSAPPARCEAASANGSHSSAFSSSSPLPLICSPFSFHEHRTQREAASANGVYLVLPSCQLSSLYISLSTVLYPLHVHPSSNPRPSRCHGTTIRFHSTPYSNPFRYGRRHGYTSIPHSS</sequence>